<dbReference type="Proteomes" id="UP000184245">
    <property type="component" value="Unassembled WGS sequence"/>
</dbReference>
<protein>
    <submittedName>
        <fullName evidence="1">Uncharacterized protein</fullName>
    </submittedName>
</protein>
<proteinExistence type="predicted"/>
<evidence type="ECO:0000313" key="1">
    <source>
        <dbReference type="EMBL" id="SHF64379.1"/>
    </source>
</evidence>
<dbReference type="AlphaFoldDB" id="A0A1M5DBK1"/>
<reference evidence="1 2" key="1">
    <citation type="submission" date="2016-11" db="EMBL/GenBank/DDBJ databases">
        <authorList>
            <person name="Jaros S."/>
            <person name="Januszkiewicz K."/>
            <person name="Wedrychowicz H."/>
        </authorList>
    </citation>
    <scope>NUCLEOTIDE SEQUENCE [LARGE SCALE GENOMIC DNA]</scope>
    <source>
        <strain evidence="1 2">DSM 17459</strain>
    </source>
</reference>
<name>A0A1M5DBK1_9CLOT</name>
<gene>
    <name evidence="1" type="ORF">SAMN02745158_04490</name>
</gene>
<accession>A0A1M5DBK1</accession>
<dbReference type="RefSeq" id="WP_072854963.1">
    <property type="nucleotide sequence ID" value="NZ_FQVI01000065.1"/>
</dbReference>
<keyword evidence="2" id="KW-1185">Reference proteome</keyword>
<dbReference type="EMBL" id="FQVI01000065">
    <property type="protein sequence ID" value="SHF64379.1"/>
    <property type="molecule type" value="Genomic_DNA"/>
</dbReference>
<dbReference type="STRING" id="1122155.SAMN02745158_04490"/>
<dbReference type="OrthoDB" id="9874735at2"/>
<sequence>MTEKEYESHKSIVNRYEAAKSECNSLILEKEKIQSDRFGVILGGYSTTDSPRKFDYRKNLQQMLLNFCDSQIELAKAAMDELQWEVQK</sequence>
<evidence type="ECO:0000313" key="2">
    <source>
        <dbReference type="Proteomes" id="UP000184245"/>
    </source>
</evidence>
<organism evidence="1 2">
    <name type="scientific">Lactonifactor longoviformis DSM 17459</name>
    <dbReference type="NCBI Taxonomy" id="1122155"/>
    <lineage>
        <taxon>Bacteria</taxon>
        <taxon>Bacillati</taxon>
        <taxon>Bacillota</taxon>
        <taxon>Clostridia</taxon>
        <taxon>Eubacteriales</taxon>
        <taxon>Clostridiaceae</taxon>
        <taxon>Lactonifactor</taxon>
    </lineage>
</organism>